<proteinExistence type="predicted"/>
<protein>
    <submittedName>
        <fullName evidence="1">Uncharacterized protein</fullName>
    </submittedName>
</protein>
<name>A0A154P0R7_DUFNO</name>
<gene>
    <name evidence="1" type="ORF">WN55_07090</name>
</gene>
<accession>A0A154P0R7</accession>
<keyword evidence="2" id="KW-1185">Reference proteome</keyword>
<dbReference type="STRING" id="178035.A0A154P0R7"/>
<organism evidence="1 2">
    <name type="scientific">Dufourea novaeangliae</name>
    <name type="common">Sweat bee</name>
    <dbReference type="NCBI Taxonomy" id="178035"/>
    <lineage>
        <taxon>Eukaryota</taxon>
        <taxon>Metazoa</taxon>
        <taxon>Ecdysozoa</taxon>
        <taxon>Arthropoda</taxon>
        <taxon>Hexapoda</taxon>
        <taxon>Insecta</taxon>
        <taxon>Pterygota</taxon>
        <taxon>Neoptera</taxon>
        <taxon>Endopterygota</taxon>
        <taxon>Hymenoptera</taxon>
        <taxon>Apocrita</taxon>
        <taxon>Aculeata</taxon>
        <taxon>Apoidea</taxon>
        <taxon>Anthophila</taxon>
        <taxon>Halictidae</taxon>
        <taxon>Rophitinae</taxon>
        <taxon>Dufourea</taxon>
    </lineage>
</organism>
<dbReference type="Proteomes" id="UP000076502">
    <property type="component" value="Unassembled WGS sequence"/>
</dbReference>
<dbReference type="AlphaFoldDB" id="A0A154P0R7"/>
<sequence>MRHKGDLEIRKLIEQESVELFQEEREKLRRLAKQNILKVQEENLRTYNKTCKEARIYQEGDLVVIKRTQFGPGLKIKKKYLGPYKVSRVKRNNRYEVIRVGDDEGPRLTSTSADYMKPYIGLSSGTEDESGTAE</sequence>
<evidence type="ECO:0000313" key="2">
    <source>
        <dbReference type="Proteomes" id="UP000076502"/>
    </source>
</evidence>
<dbReference type="OrthoDB" id="8014450at2759"/>
<evidence type="ECO:0000313" key="1">
    <source>
        <dbReference type="EMBL" id="KZC05515.1"/>
    </source>
</evidence>
<reference evidence="1 2" key="1">
    <citation type="submission" date="2015-07" db="EMBL/GenBank/DDBJ databases">
        <title>The genome of Dufourea novaeangliae.</title>
        <authorList>
            <person name="Pan H."/>
            <person name="Kapheim K."/>
        </authorList>
    </citation>
    <scope>NUCLEOTIDE SEQUENCE [LARGE SCALE GENOMIC DNA]</scope>
    <source>
        <strain evidence="1">0120121106</strain>
        <tissue evidence="1">Whole body</tissue>
    </source>
</reference>
<dbReference type="EMBL" id="KQ434794">
    <property type="protein sequence ID" value="KZC05515.1"/>
    <property type="molecule type" value="Genomic_DNA"/>
</dbReference>